<evidence type="ECO:0000259" key="4">
    <source>
        <dbReference type="PROSITE" id="PS50222"/>
    </source>
</evidence>
<dbReference type="InterPro" id="IPR011992">
    <property type="entry name" value="EF-hand-dom_pair"/>
</dbReference>
<feature type="domain" description="EF-hand" evidence="4">
    <location>
        <begin position="85"/>
        <end position="115"/>
    </location>
</feature>
<evidence type="ECO:0000256" key="1">
    <source>
        <dbReference type="ARBA" id="ARBA00022837"/>
    </source>
</evidence>
<gene>
    <name evidence="5" type="ORF">Ctob_010156</name>
</gene>
<feature type="domain" description="EF-hand" evidence="4">
    <location>
        <begin position="47"/>
        <end position="82"/>
    </location>
</feature>
<sequence length="757" mass="84014">MQPASVHAKHSREEIRKWFDAADDNGDGELSIEEFFKWSLHKASQKFGETTLNTVFEKFDKDRSGYLNAWEFEQAATEMGFGGVADHLFKSLDHDCSGTVTYSELIASLQAGTTEVDVETKTLLSSLLWTADVGVKSESNRSLKTAVDEVQGRDVPTVMYELREVLLKHGGQTIDLMKLFDDDATNEYIIDDMEFTKAMRTRFGFKGTKKLLDNVFKAIANGRRAGIGFDEFYEFVRGKKHSFDRRLKLTDDMRLLPPPGTTLDSLVWDVNTLLVLMQQMMARCNIGPMDIMRAWDVDENRQLSKPEFFGHVEALLDGASRDLWASEVAKVAKQAYEHVAALGSGRSSADPRKQIDIVQLERWLNTPCDQPIAVKLRGSRQAMRNPPPTEERKVRPRVDVAAKVRADIEAAAERAARAKEEYLAEERKDLDRFVKSRNSSMPVQRWEVPPQLAPPPHPVFGSQRITLGSLKRWKEDNTKLGSSPEPEFSRTGDAEFALLPWARSLQRSHSHLVSPSASPIGGRKILSNLDVLARKSVSKPLLLLPDLAGRRAGAEGSTRFGVVGADGRSVAQLMRCRGSGQPPPSHGPRGGDDGGAAAAALIDRDEMEDEMMAAPEVEVEKAAELYEMRARKRMDETKETAETEREKLAAALEVAKVAAEEAEEAEKGAGLSASDARKAAEELVRLQLDVDTKEKEKREALEARTAREKAASPACKCSLRRPPSLFPTGPHGSRMRLGISTDRDALAEQVMTSDDDL</sequence>
<dbReference type="SMART" id="SM00054">
    <property type="entry name" value="EFh"/>
    <property type="match status" value="4"/>
</dbReference>
<evidence type="ECO:0000313" key="5">
    <source>
        <dbReference type="EMBL" id="KOO25580.1"/>
    </source>
</evidence>
<dbReference type="GO" id="GO:0016301">
    <property type="term" value="F:kinase activity"/>
    <property type="evidence" value="ECO:0007669"/>
    <property type="project" value="UniProtKB-KW"/>
</dbReference>
<evidence type="ECO:0000256" key="2">
    <source>
        <dbReference type="SAM" id="Coils"/>
    </source>
</evidence>
<dbReference type="Pfam" id="PF13499">
    <property type="entry name" value="EF-hand_7"/>
    <property type="match status" value="1"/>
</dbReference>
<feature type="domain" description="EF-hand" evidence="4">
    <location>
        <begin position="10"/>
        <end position="45"/>
    </location>
</feature>
<feature type="region of interest" description="Disordered" evidence="3">
    <location>
        <begin position="577"/>
        <end position="596"/>
    </location>
</feature>
<dbReference type="Pfam" id="PF13202">
    <property type="entry name" value="EF-hand_5"/>
    <property type="match status" value="1"/>
</dbReference>
<name>A0A0M0JGK1_9EUKA</name>
<keyword evidence="2" id="KW-0175">Coiled coil</keyword>
<keyword evidence="5" id="KW-0418">Kinase</keyword>
<dbReference type="AlphaFoldDB" id="A0A0M0JGK1"/>
<keyword evidence="5" id="KW-0808">Transferase</keyword>
<protein>
    <submittedName>
        <fullName evidence="5">Calcium-dependent protein kinase 17-like protein</fullName>
    </submittedName>
</protein>
<comment type="caution">
    <text evidence="5">The sequence shown here is derived from an EMBL/GenBank/DDBJ whole genome shotgun (WGS) entry which is preliminary data.</text>
</comment>
<organism evidence="5 6">
    <name type="scientific">Chrysochromulina tobinii</name>
    <dbReference type="NCBI Taxonomy" id="1460289"/>
    <lineage>
        <taxon>Eukaryota</taxon>
        <taxon>Haptista</taxon>
        <taxon>Haptophyta</taxon>
        <taxon>Prymnesiophyceae</taxon>
        <taxon>Prymnesiales</taxon>
        <taxon>Chrysochromulinaceae</taxon>
        <taxon>Chrysochromulina</taxon>
    </lineage>
</organism>
<dbReference type="SUPFAM" id="SSF47473">
    <property type="entry name" value="EF-hand"/>
    <property type="match status" value="2"/>
</dbReference>
<dbReference type="PANTHER" id="PTHR23064">
    <property type="entry name" value="TROPONIN"/>
    <property type="match status" value="1"/>
</dbReference>
<dbReference type="OrthoDB" id="10248537at2759"/>
<dbReference type="PROSITE" id="PS00018">
    <property type="entry name" value="EF_HAND_1"/>
    <property type="match status" value="4"/>
</dbReference>
<feature type="compositionally biased region" description="Basic and acidic residues" evidence="3">
    <location>
        <begin position="694"/>
        <end position="710"/>
    </location>
</feature>
<evidence type="ECO:0000256" key="3">
    <source>
        <dbReference type="SAM" id="MobiDB-lite"/>
    </source>
</evidence>
<keyword evidence="6" id="KW-1185">Reference proteome</keyword>
<dbReference type="PROSITE" id="PS50222">
    <property type="entry name" value="EF_HAND_2"/>
    <property type="match status" value="3"/>
</dbReference>
<dbReference type="InterPro" id="IPR002048">
    <property type="entry name" value="EF_hand_dom"/>
</dbReference>
<dbReference type="GO" id="GO:0005509">
    <property type="term" value="F:calcium ion binding"/>
    <property type="evidence" value="ECO:0007669"/>
    <property type="project" value="InterPro"/>
</dbReference>
<evidence type="ECO:0000313" key="6">
    <source>
        <dbReference type="Proteomes" id="UP000037460"/>
    </source>
</evidence>
<keyword evidence="1" id="KW-0106">Calcium</keyword>
<dbReference type="InterPro" id="IPR018247">
    <property type="entry name" value="EF_Hand_1_Ca_BS"/>
</dbReference>
<dbReference type="InterPro" id="IPR052591">
    <property type="entry name" value="CML21-like"/>
</dbReference>
<reference evidence="6" key="1">
    <citation type="journal article" date="2015" name="PLoS Genet.">
        <title>Genome Sequence and Transcriptome Analyses of Chrysochromulina tobin: Metabolic Tools for Enhanced Algal Fitness in the Prominent Order Prymnesiales (Haptophyceae).</title>
        <authorList>
            <person name="Hovde B.T."/>
            <person name="Deodato C.R."/>
            <person name="Hunsperger H.M."/>
            <person name="Ryken S.A."/>
            <person name="Yost W."/>
            <person name="Jha R.K."/>
            <person name="Patterson J."/>
            <person name="Monnat R.J. Jr."/>
            <person name="Barlow S.B."/>
            <person name="Starkenburg S.R."/>
            <person name="Cattolico R.A."/>
        </authorList>
    </citation>
    <scope>NUCLEOTIDE SEQUENCE</scope>
    <source>
        <strain evidence="6">CCMP291</strain>
    </source>
</reference>
<feature type="coiled-coil region" evidence="2">
    <location>
        <begin position="401"/>
        <end position="428"/>
    </location>
</feature>
<proteinExistence type="predicted"/>
<dbReference type="Proteomes" id="UP000037460">
    <property type="component" value="Unassembled WGS sequence"/>
</dbReference>
<accession>A0A0M0JGK1</accession>
<dbReference type="Gene3D" id="1.10.238.10">
    <property type="entry name" value="EF-hand"/>
    <property type="match status" value="2"/>
</dbReference>
<dbReference type="EMBL" id="JWZX01002955">
    <property type="protein sequence ID" value="KOO25580.1"/>
    <property type="molecule type" value="Genomic_DNA"/>
</dbReference>
<feature type="region of interest" description="Disordered" evidence="3">
    <location>
        <begin position="694"/>
        <end position="737"/>
    </location>
</feature>